<dbReference type="STRING" id="479432.Sros_7145"/>
<name>D2BAL0_STRRD</name>
<organism evidence="1 2">
    <name type="scientific">Streptosporangium roseum (strain ATCC 12428 / DSM 43021 / JCM 3005 / KCTC 9067 / NCIMB 10171 / NRRL 2505 / NI 9100)</name>
    <dbReference type="NCBI Taxonomy" id="479432"/>
    <lineage>
        <taxon>Bacteria</taxon>
        <taxon>Bacillati</taxon>
        <taxon>Actinomycetota</taxon>
        <taxon>Actinomycetes</taxon>
        <taxon>Streptosporangiales</taxon>
        <taxon>Streptosporangiaceae</taxon>
        <taxon>Streptosporangium</taxon>
    </lineage>
</organism>
<dbReference type="AlphaFoldDB" id="D2BAL0"/>
<proteinExistence type="predicted"/>
<protein>
    <submittedName>
        <fullName evidence="1">Uncharacterized protein</fullName>
    </submittedName>
</protein>
<dbReference type="EMBL" id="CP001814">
    <property type="protein sequence ID" value="ACZ89840.1"/>
    <property type="molecule type" value="Genomic_DNA"/>
</dbReference>
<dbReference type="KEGG" id="sro:Sros_7145"/>
<dbReference type="Proteomes" id="UP000002029">
    <property type="component" value="Chromosome"/>
</dbReference>
<reference evidence="1 2" key="1">
    <citation type="journal article" date="2010" name="Stand. Genomic Sci.">
        <title>Complete genome sequence of Streptosporangium roseum type strain (NI 9100).</title>
        <authorList>
            <person name="Nolan M."/>
            <person name="Sikorski J."/>
            <person name="Jando M."/>
            <person name="Lucas S."/>
            <person name="Lapidus A."/>
            <person name="Glavina Del Rio T."/>
            <person name="Chen F."/>
            <person name="Tice H."/>
            <person name="Pitluck S."/>
            <person name="Cheng J.F."/>
            <person name="Chertkov O."/>
            <person name="Sims D."/>
            <person name="Meincke L."/>
            <person name="Brettin T."/>
            <person name="Han C."/>
            <person name="Detter J.C."/>
            <person name="Bruce D."/>
            <person name="Goodwin L."/>
            <person name="Land M."/>
            <person name="Hauser L."/>
            <person name="Chang Y.J."/>
            <person name="Jeffries C.D."/>
            <person name="Ivanova N."/>
            <person name="Mavromatis K."/>
            <person name="Mikhailova N."/>
            <person name="Chen A."/>
            <person name="Palaniappan K."/>
            <person name="Chain P."/>
            <person name="Rohde M."/>
            <person name="Goker M."/>
            <person name="Bristow J."/>
            <person name="Eisen J.A."/>
            <person name="Markowitz V."/>
            <person name="Hugenholtz P."/>
            <person name="Kyrpides N.C."/>
            <person name="Klenk H.P."/>
        </authorList>
    </citation>
    <scope>NUCLEOTIDE SEQUENCE [LARGE SCALE GENOMIC DNA]</scope>
    <source>
        <strain evidence="2">ATCC 12428 / DSM 43021 / JCM 3005 / NI 9100</strain>
    </source>
</reference>
<dbReference type="HOGENOM" id="CLU_3104500_0_0_11"/>
<dbReference type="RefSeq" id="WP_012893570.1">
    <property type="nucleotide sequence ID" value="NC_013595.1"/>
</dbReference>
<sequence>MALVTFRDETARCTAGPSPRFRGLVTPADAGAELTGDSVASVVRLVAPVGG</sequence>
<gene>
    <name evidence="1" type="ordered locus">Sros_7145</name>
</gene>
<evidence type="ECO:0000313" key="1">
    <source>
        <dbReference type="EMBL" id="ACZ89840.1"/>
    </source>
</evidence>
<keyword evidence="2" id="KW-1185">Reference proteome</keyword>
<accession>D2BAL0</accession>
<evidence type="ECO:0000313" key="2">
    <source>
        <dbReference type="Proteomes" id="UP000002029"/>
    </source>
</evidence>